<dbReference type="AlphaFoldDB" id="A0A420IIA6"/>
<keyword evidence="2 6" id="KW-0812">Transmembrane</keyword>
<evidence type="ECO:0000256" key="2">
    <source>
        <dbReference type="ARBA" id="ARBA00022692"/>
    </source>
</evidence>
<dbReference type="GO" id="GO:0032153">
    <property type="term" value="C:cell division site"/>
    <property type="evidence" value="ECO:0007669"/>
    <property type="project" value="TreeGrafter"/>
</dbReference>
<dbReference type="PANTHER" id="PTHR28013">
    <property type="entry name" value="PROTEIN DCV1-RELATED"/>
    <property type="match status" value="1"/>
</dbReference>
<dbReference type="GO" id="GO:0035838">
    <property type="term" value="C:growing cell tip"/>
    <property type="evidence" value="ECO:0007669"/>
    <property type="project" value="TreeGrafter"/>
</dbReference>
<comment type="caution">
    <text evidence="7">The sequence shown here is derived from an EMBL/GenBank/DDBJ whole genome shotgun (WGS) entry which is preliminary data.</text>
</comment>
<organism evidence="7 8">
    <name type="scientific">Golovinomyces cichoracearum</name>
    <dbReference type="NCBI Taxonomy" id="62708"/>
    <lineage>
        <taxon>Eukaryota</taxon>
        <taxon>Fungi</taxon>
        <taxon>Dikarya</taxon>
        <taxon>Ascomycota</taxon>
        <taxon>Pezizomycotina</taxon>
        <taxon>Leotiomycetes</taxon>
        <taxon>Erysiphales</taxon>
        <taxon>Erysiphaceae</taxon>
        <taxon>Golovinomyces</taxon>
    </lineage>
</organism>
<feature type="region of interest" description="Disordered" evidence="5">
    <location>
        <begin position="441"/>
        <end position="464"/>
    </location>
</feature>
<evidence type="ECO:0000313" key="8">
    <source>
        <dbReference type="Proteomes" id="UP000285326"/>
    </source>
</evidence>
<feature type="transmembrane region" description="Helical" evidence="6">
    <location>
        <begin position="151"/>
        <end position="173"/>
    </location>
</feature>
<reference evidence="7 8" key="1">
    <citation type="journal article" date="2018" name="BMC Genomics">
        <title>Comparative genome analyses reveal sequence features reflecting distinct modes of host-adaptation between dicot and monocot powdery mildew.</title>
        <authorList>
            <person name="Wu Y."/>
            <person name="Ma X."/>
            <person name="Pan Z."/>
            <person name="Kale S.D."/>
            <person name="Song Y."/>
            <person name="King H."/>
            <person name="Zhang Q."/>
            <person name="Presley C."/>
            <person name="Deng X."/>
            <person name="Wei C.I."/>
            <person name="Xiao S."/>
        </authorList>
    </citation>
    <scope>NUCLEOTIDE SEQUENCE [LARGE SCALE GENOMIC DNA]</scope>
    <source>
        <strain evidence="7">UMSG1</strain>
    </source>
</reference>
<evidence type="ECO:0000256" key="4">
    <source>
        <dbReference type="ARBA" id="ARBA00023136"/>
    </source>
</evidence>
<keyword evidence="4 6" id="KW-0472">Membrane</keyword>
<protein>
    <submittedName>
        <fullName evidence="7">pH-response regulator protein palI/RIM9</fullName>
    </submittedName>
</protein>
<feature type="region of interest" description="Disordered" evidence="5">
    <location>
        <begin position="537"/>
        <end position="567"/>
    </location>
</feature>
<proteinExistence type="predicted"/>
<evidence type="ECO:0000256" key="5">
    <source>
        <dbReference type="SAM" id="MobiDB-lite"/>
    </source>
</evidence>
<evidence type="ECO:0000256" key="1">
    <source>
        <dbReference type="ARBA" id="ARBA00004141"/>
    </source>
</evidence>
<dbReference type="EMBL" id="MCBS01024060">
    <property type="protein sequence ID" value="RKF74247.1"/>
    <property type="molecule type" value="Genomic_DNA"/>
</dbReference>
<feature type="compositionally biased region" description="Polar residues" evidence="5">
    <location>
        <begin position="543"/>
        <end position="554"/>
    </location>
</feature>
<gene>
    <name evidence="7" type="ORF">GcM1_240051</name>
</gene>
<evidence type="ECO:0000313" key="7">
    <source>
        <dbReference type="EMBL" id="RKF74247.1"/>
    </source>
</evidence>
<comment type="subcellular location">
    <subcellularLocation>
        <location evidence="1">Membrane</location>
        <topology evidence="1">Multi-pass membrane protein</topology>
    </subcellularLocation>
</comment>
<feature type="compositionally biased region" description="Basic and acidic residues" evidence="5">
    <location>
        <begin position="555"/>
        <end position="567"/>
    </location>
</feature>
<dbReference type="GO" id="GO:0005886">
    <property type="term" value="C:plasma membrane"/>
    <property type="evidence" value="ECO:0007669"/>
    <property type="project" value="InterPro"/>
</dbReference>
<sequence length="632" mass="69615">MLRPATPLTILLSGAFGLLVLSIISTPIVKLIPLASFAGIDFGVFGFCKADDCSPIEIGYDTSSLFNDAQSSTFDLPSSTRASLSTILIVHPVAALLTFIMLILAASAHFHSPSHSPRYLLIIFILSILTLVAALLSFLIDVLLFVPHMAWGSYLVLAATILVGISGIISCAMRRTLVSRKARKRRVAANSEMNGENFYNQLGANTPISLNGNPADISDRSQIKKEFASFDISRKEKDLETTSDERIPLTQQKNTVALENQPISSRPEIASAPQRIEDVHMNDPNPFPTSIPLQAPHSDSSLNVSNPASFKPGPYFPSAYQHQENNFPPNNKQGVFQRGRGAYGPRGGGYRPQRVDNEFVMRPREDYNRRPRGVPVTRVFRGRGGAPPNYGSQLPSFDNIGDSNLSPIGLRPPDQAQPRYDMYSPTIASIYSTYNPEIRNSPYPVAETPPPLPMGSNGPLFNELSNYREASPQNTQKPSWSPSASSSNYEVSLQYSKSQSATPVPFAPQPIKIIPGIQTGIPLEKDADLDYFTAGPRSPADSELSSFTSISQRDVNPKWRAESNNEPPRKAMFHQKIEMKQQHDILFQANPDFTIPVGRGGRGMPRGRAAPRGRQIRRGRGLMNEEVRNPRY</sequence>
<accession>A0A420IIA6</accession>
<dbReference type="PANTHER" id="PTHR28013:SF3">
    <property type="entry name" value="PROTEIN DCV1-RELATED"/>
    <property type="match status" value="1"/>
</dbReference>
<keyword evidence="3 6" id="KW-1133">Transmembrane helix</keyword>
<feature type="transmembrane region" description="Helical" evidence="6">
    <location>
        <begin position="119"/>
        <end position="145"/>
    </location>
</feature>
<dbReference type="Proteomes" id="UP000285326">
    <property type="component" value="Unassembled WGS sequence"/>
</dbReference>
<dbReference type="Pfam" id="PF06687">
    <property type="entry name" value="SUR7"/>
    <property type="match status" value="1"/>
</dbReference>
<evidence type="ECO:0000256" key="6">
    <source>
        <dbReference type="SAM" id="Phobius"/>
    </source>
</evidence>
<name>A0A420IIA6_9PEZI</name>
<dbReference type="InterPro" id="IPR009571">
    <property type="entry name" value="SUR7/Rim9-like_fungi"/>
</dbReference>
<evidence type="ECO:0000256" key="3">
    <source>
        <dbReference type="ARBA" id="ARBA00022989"/>
    </source>
</evidence>
<dbReference type="InterPro" id="IPR051380">
    <property type="entry name" value="pH-response_reg_palI/RIM9"/>
</dbReference>
<feature type="region of interest" description="Disordered" evidence="5">
    <location>
        <begin position="284"/>
        <end position="303"/>
    </location>
</feature>
<feature type="transmembrane region" description="Helical" evidence="6">
    <location>
        <begin position="84"/>
        <end position="107"/>
    </location>
</feature>